<evidence type="ECO:0000313" key="5">
    <source>
        <dbReference type="Proteomes" id="UP000295188"/>
    </source>
</evidence>
<evidence type="ECO:0000256" key="1">
    <source>
        <dbReference type="ARBA" id="ARBA00006243"/>
    </source>
</evidence>
<dbReference type="OrthoDB" id="9801934at2"/>
<dbReference type="InterPro" id="IPR011854">
    <property type="entry name" value="HypE"/>
</dbReference>
<dbReference type="PANTHER" id="PTHR30303:SF0">
    <property type="entry name" value="CARBAMOYL DEHYDRATASE HYPE"/>
    <property type="match status" value="1"/>
</dbReference>
<dbReference type="PIRSF" id="PIRSF005644">
    <property type="entry name" value="Hdrgns_mtr_HypE"/>
    <property type="match status" value="1"/>
</dbReference>
<gene>
    <name evidence="4" type="ORF">EDC37_10830</name>
</gene>
<feature type="domain" description="PurM-like N-terminal" evidence="2">
    <location>
        <begin position="42"/>
        <end position="148"/>
    </location>
</feature>
<dbReference type="RefSeq" id="WP_132549323.1">
    <property type="nucleotide sequence ID" value="NZ_SMAA01000008.1"/>
</dbReference>
<evidence type="ECO:0000313" key="4">
    <source>
        <dbReference type="EMBL" id="TCS78971.1"/>
    </source>
</evidence>
<dbReference type="Pfam" id="PF02769">
    <property type="entry name" value="AIRS_C"/>
    <property type="match status" value="1"/>
</dbReference>
<accession>A0A4R3K8I7</accession>
<comment type="caution">
    <text evidence="4">The sequence shown here is derived from an EMBL/GenBank/DDBJ whole genome shotgun (WGS) entry which is preliminary data.</text>
</comment>
<feature type="domain" description="PurM-like C-terminal" evidence="3">
    <location>
        <begin position="161"/>
        <end position="307"/>
    </location>
</feature>
<dbReference type="Pfam" id="PF00586">
    <property type="entry name" value="AIRS"/>
    <property type="match status" value="1"/>
</dbReference>
<dbReference type="SUPFAM" id="SSF56042">
    <property type="entry name" value="PurM C-terminal domain-like"/>
    <property type="match status" value="1"/>
</dbReference>
<comment type="similarity">
    <text evidence="1">Belongs to the HypE family.</text>
</comment>
<evidence type="ECO:0000259" key="2">
    <source>
        <dbReference type="Pfam" id="PF00586"/>
    </source>
</evidence>
<sequence length="335" mass="35454">MEDKFITMAHGAGGAKSQELVAEIMMPAFDNKYLRQMHDGAKLSVKNNIAFTTDSYVVEPLFFNGGNIGKLAVCGTVNDLAMTGAVPKYISVGMILEEGFPVSELRSIVDTMRQAADEAGVYIVTGDTKVVNKNNGDGIFINTAGIGELIEGCDIAPQNVKPGMDIIVSGYLGDHAAAIMALRHKLQLPDTLKSDCAPLNKLVAKILKAAPGIAALRDATRGGAAAVLNEIAGQAGVGMLIDEECLPVRREVRGFCDILGFDPMYLANEGKMLIFANKADTAKILAVMHADEYGKNACVIGSTNDTAPGEVGLRTNIGGIRIIDMPAGEQIPRIC</sequence>
<protein>
    <submittedName>
        <fullName evidence="4">Hydrogenase maturation carbamoyl dehydratase HypE</fullName>
    </submittedName>
</protein>
<dbReference type="InterPro" id="IPR036921">
    <property type="entry name" value="PurM-like_N_sf"/>
</dbReference>
<dbReference type="InterPro" id="IPR036676">
    <property type="entry name" value="PurM-like_C_sf"/>
</dbReference>
<evidence type="ECO:0000259" key="3">
    <source>
        <dbReference type="Pfam" id="PF02769"/>
    </source>
</evidence>
<name>A0A4R3K8I7_9FIRM</name>
<dbReference type="PANTHER" id="PTHR30303">
    <property type="entry name" value="HYDROGENASE ISOENZYMES FORMATION PROTEIN HYPE"/>
    <property type="match status" value="1"/>
</dbReference>
<dbReference type="Proteomes" id="UP000295188">
    <property type="component" value="Unassembled WGS sequence"/>
</dbReference>
<dbReference type="Gene3D" id="3.90.650.10">
    <property type="entry name" value="PurM-like C-terminal domain"/>
    <property type="match status" value="1"/>
</dbReference>
<reference evidence="4 5" key="1">
    <citation type="submission" date="2019-03" db="EMBL/GenBank/DDBJ databases">
        <title>Genomic Encyclopedia of Type Strains, Phase IV (KMG-IV): sequencing the most valuable type-strain genomes for metagenomic binning, comparative biology and taxonomic classification.</title>
        <authorList>
            <person name="Goeker M."/>
        </authorList>
    </citation>
    <scope>NUCLEOTIDE SEQUENCE [LARGE SCALE GENOMIC DNA]</scope>
    <source>
        <strain evidence="4 5">DSM 20467</strain>
    </source>
</reference>
<dbReference type="EMBL" id="SMAA01000008">
    <property type="protein sequence ID" value="TCS78971.1"/>
    <property type="molecule type" value="Genomic_DNA"/>
</dbReference>
<dbReference type="InterPro" id="IPR016188">
    <property type="entry name" value="PurM-like_N"/>
</dbReference>
<dbReference type="CDD" id="cd02197">
    <property type="entry name" value="HypE"/>
    <property type="match status" value="1"/>
</dbReference>
<dbReference type="SUPFAM" id="SSF55326">
    <property type="entry name" value="PurM N-terminal domain-like"/>
    <property type="match status" value="1"/>
</dbReference>
<keyword evidence="5" id="KW-1185">Reference proteome</keyword>
<dbReference type="Gene3D" id="3.30.1330.10">
    <property type="entry name" value="PurM-like, N-terminal domain"/>
    <property type="match status" value="1"/>
</dbReference>
<proteinExistence type="inferred from homology"/>
<organism evidence="4 5">
    <name type="scientific">Pectinatus cerevisiiphilus</name>
    <dbReference type="NCBI Taxonomy" id="86956"/>
    <lineage>
        <taxon>Bacteria</taxon>
        <taxon>Bacillati</taxon>
        <taxon>Bacillota</taxon>
        <taxon>Negativicutes</taxon>
        <taxon>Selenomonadales</taxon>
        <taxon>Selenomonadaceae</taxon>
        <taxon>Pectinatus</taxon>
    </lineage>
</organism>
<dbReference type="GO" id="GO:0051604">
    <property type="term" value="P:protein maturation"/>
    <property type="evidence" value="ECO:0007669"/>
    <property type="project" value="TreeGrafter"/>
</dbReference>
<dbReference type="NCBIfam" id="TIGR02124">
    <property type="entry name" value="hypE"/>
    <property type="match status" value="1"/>
</dbReference>
<dbReference type="InterPro" id="IPR010918">
    <property type="entry name" value="PurM-like_C_dom"/>
</dbReference>
<dbReference type="AlphaFoldDB" id="A0A4R3K8I7"/>